<keyword evidence="8" id="KW-1185">Reference proteome</keyword>
<comment type="function">
    <text evidence="4">Catalyzes the ATP-dependent conversion of 5-aminoimidazole ribonucleotide (AIR) and HCO(3)(-) to N5-carboxyaminoimidazole ribonucleotide (N5-CAIR).</text>
</comment>
<dbReference type="InterPro" id="IPR013815">
    <property type="entry name" value="ATP_grasp_subdomain_1"/>
</dbReference>
<feature type="binding site" evidence="4">
    <location>
        <position position="140"/>
    </location>
    <ligand>
        <name>ATP</name>
        <dbReference type="ChEBI" id="CHEBI:30616"/>
    </ligand>
</feature>
<evidence type="ECO:0000256" key="5">
    <source>
        <dbReference type="RuleBase" id="RU361200"/>
    </source>
</evidence>
<dbReference type="InterPro" id="IPR054350">
    <property type="entry name" value="PurT/PurK_preATP-grasp"/>
</dbReference>
<dbReference type="Pfam" id="PF17769">
    <property type="entry name" value="PurK_C"/>
    <property type="match status" value="1"/>
</dbReference>
<comment type="pathway">
    <text evidence="4 5">Purine metabolism; IMP biosynthesis via de novo pathway; 5-amino-1-(5-phospho-D-ribosyl)imidazole-4-carboxylate from 5-amino-1-(5-phospho-D-ribosyl)imidazole (N5-CAIR route): step 1/2.</text>
</comment>
<comment type="similarity">
    <text evidence="4 5">Belongs to the PurK/PurT family.</text>
</comment>
<evidence type="ECO:0000256" key="4">
    <source>
        <dbReference type="HAMAP-Rule" id="MF_01928"/>
    </source>
</evidence>
<dbReference type="InterPro" id="IPR016185">
    <property type="entry name" value="PreATP-grasp_dom_sf"/>
</dbReference>
<dbReference type="SUPFAM" id="SSF52440">
    <property type="entry name" value="PreATP-grasp domain"/>
    <property type="match status" value="1"/>
</dbReference>
<dbReference type="HAMAP" id="MF_01928">
    <property type="entry name" value="PurK"/>
    <property type="match status" value="1"/>
</dbReference>
<dbReference type="Pfam" id="PF02222">
    <property type="entry name" value="ATP-grasp"/>
    <property type="match status" value="1"/>
</dbReference>
<reference evidence="7 8" key="1">
    <citation type="submission" date="2018-07" db="EMBL/GenBank/DDBJ databases">
        <title>Whole genome Sequencing of Pseudoxanthomonas gei KCTC 32298 (T).</title>
        <authorList>
            <person name="Kumar S."/>
            <person name="Bansal K."/>
            <person name="Kaur A."/>
            <person name="Patil P."/>
            <person name="Sharma S."/>
            <person name="Patil P.B."/>
        </authorList>
    </citation>
    <scope>NUCLEOTIDE SEQUENCE [LARGE SCALE GENOMIC DNA]</scope>
    <source>
        <strain evidence="7 8">KCTC 32298</strain>
    </source>
</reference>
<dbReference type="InterPro" id="IPR005875">
    <property type="entry name" value="PurK"/>
</dbReference>
<feature type="domain" description="ATP-grasp" evidence="6">
    <location>
        <begin position="104"/>
        <end position="293"/>
    </location>
</feature>
<dbReference type="Gene3D" id="3.40.50.20">
    <property type="match status" value="1"/>
</dbReference>
<keyword evidence="1 4" id="KW-0547">Nucleotide-binding</keyword>
<dbReference type="GO" id="GO:0034028">
    <property type="term" value="F:5-(carboxyamino)imidazole ribonucleotide synthase activity"/>
    <property type="evidence" value="ECO:0007669"/>
    <property type="project" value="UniProtKB-EC"/>
</dbReference>
<dbReference type="SUPFAM" id="SSF56059">
    <property type="entry name" value="Glutathione synthetase ATP-binding domain-like"/>
    <property type="match status" value="1"/>
</dbReference>
<evidence type="ECO:0000259" key="6">
    <source>
        <dbReference type="PROSITE" id="PS50975"/>
    </source>
</evidence>
<comment type="subunit">
    <text evidence="4 5">Homodimer.</text>
</comment>
<dbReference type="SUPFAM" id="SSF51246">
    <property type="entry name" value="Rudiment single hybrid motif"/>
    <property type="match status" value="1"/>
</dbReference>
<dbReference type="Pfam" id="PF22660">
    <property type="entry name" value="RS_preATP-grasp-like"/>
    <property type="match status" value="1"/>
</dbReference>
<evidence type="ECO:0000256" key="1">
    <source>
        <dbReference type="ARBA" id="ARBA00022741"/>
    </source>
</evidence>
<dbReference type="Proteomes" id="UP001429354">
    <property type="component" value="Unassembled WGS sequence"/>
</dbReference>
<dbReference type="PROSITE" id="PS50975">
    <property type="entry name" value="ATP_GRASP"/>
    <property type="match status" value="1"/>
</dbReference>
<evidence type="ECO:0000256" key="3">
    <source>
        <dbReference type="ARBA" id="ARBA00022840"/>
    </source>
</evidence>
<evidence type="ECO:0000313" key="8">
    <source>
        <dbReference type="Proteomes" id="UP001429354"/>
    </source>
</evidence>
<dbReference type="EC" id="6.3.4.18" evidence="4 5"/>
<dbReference type="Gene3D" id="3.30.1490.20">
    <property type="entry name" value="ATP-grasp fold, A domain"/>
    <property type="match status" value="1"/>
</dbReference>
<feature type="binding site" evidence="4">
    <location>
        <position position="187"/>
    </location>
    <ligand>
        <name>ATP</name>
        <dbReference type="ChEBI" id="CHEBI:30616"/>
    </ligand>
</feature>
<accession>A0ABX0AEG0</accession>
<protein>
    <recommendedName>
        <fullName evidence="4 5">N5-carboxyaminoimidazole ribonucleotide synthase</fullName>
        <shortName evidence="4 5">N5-CAIR synthase</shortName>
        <ecNumber evidence="4 5">6.3.4.18</ecNumber>
    </recommendedName>
    <alternativeName>
        <fullName evidence="4 5">5-(carboxyamino)imidazole ribonucleotide synthetase</fullName>
    </alternativeName>
</protein>
<dbReference type="PANTHER" id="PTHR11609:SF5">
    <property type="entry name" value="PHOSPHORIBOSYLAMINOIMIDAZOLE CARBOXYLASE"/>
    <property type="match status" value="1"/>
</dbReference>
<comment type="catalytic activity">
    <reaction evidence="4 5">
        <text>5-amino-1-(5-phospho-beta-D-ribosyl)imidazole + hydrogencarbonate + ATP = 5-carboxyamino-1-(5-phospho-D-ribosyl)imidazole + ADP + phosphate + 2 H(+)</text>
        <dbReference type="Rhea" id="RHEA:19317"/>
        <dbReference type="ChEBI" id="CHEBI:15378"/>
        <dbReference type="ChEBI" id="CHEBI:17544"/>
        <dbReference type="ChEBI" id="CHEBI:30616"/>
        <dbReference type="ChEBI" id="CHEBI:43474"/>
        <dbReference type="ChEBI" id="CHEBI:58730"/>
        <dbReference type="ChEBI" id="CHEBI:137981"/>
        <dbReference type="ChEBI" id="CHEBI:456216"/>
        <dbReference type="EC" id="6.3.4.18"/>
    </reaction>
</comment>
<dbReference type="NCBIfam" id="NF004676">
    <property type="entry name" value="PRK06019.1-2"/>
    <property type="match status" value="1"/>
</dbReference>
<keyword evidence="2 4" id="KW-0658">Purine biosynthesis</keyword>
<feature type="binding site" evidence="4">
    <location>
        <begin position="179"/>
        <end position="182"/>
    </location>
    <ligand>
        <name>ATP</name>
        <dbReference type="ChEBI" id="CHEBI:30616"/>
    </ligand>
</feature>
<keyword evidence="3 4" id="KW-0067">ATP-binding</keyword>
<dbReference type="NCBIfam" id="NF004679">
    <property type="entry name" value="PRK06019.1-5"/>
    <property type="match status" value="1"/>
</dbReference>
<dbReference type="EMBL" id="QOVG01000006">
    <property type="protein sequence ID" value="NDK39258.1"/>
    <property type="molecule type" value="Genomic_DNA"/>
</dbReference>
<feature type="binding site" evidence="4">
    <location>
        <begin position="263"/>
        <end position="264"/>
    </location>
    <ligand>
        <name>ATP</name>
        <dbReference type="ChEBI" id="CHEBI:30616"/>
    </ligand>
</feature>
<dbReference type="InterPro" id="IPR011054">
    <property type="entry name" value="Rudment_hybrid_motif"/>
</dbReference>
<name>A0ABX0AEG0_9GAMM</name>
<proteinExistence type="inferred from homology"/>
<evidence type="ECO:0000313" key="7">
    <source>
        <dbReference type="EMBL" id="NDK39258.1"/>
    </source>
</evidence>
<comment type="function">
    <text evidence="5">Catalyzes the ATP-dependent conversion of 5-aminoimidazole ribonucleotide (AIR) and HCO(3)- to N5-carboxyaminoimidazole ribonucleotide (N5-CAIR).</text>
</comment>
<organism evidence="7 8">
    <name type="scientific">Pseudoxanthomonas gei</name>
    <dbReference type="NCBI Taxonomy" id="1383030"/>
    <lineage>
        <taxon>Bacteria</taxon>
        <taxon>Pseudomonadati</taxon>
        <taxon>Pseudomonadota</taxon>
        <taxon>Gammaproteobacteria</taxon>
        <taxon>Lysobacterales</taxon>
        <taxon>Lysobacteraceae</taxon>
        <taxon>Pseudoxanthomonas</taxon>
    </lineage>
</organism>
<keyword evidence="4 5" id="KW-0436">Ligase</keyword>
<sequence>MMTTVGILGGGQLARMLALSGAPLGLRFLVMDTEADACAGQCAPLLVGDYRDESALAEFASRVDVATFDFENVPAESAEWLAARVPVFPNPRALALAQDRLVEKNLFRSLAIPVGDYAAVATRDELETEVARIGGACILKTRRMGYDGKGQFRIRSVADVEAAWQALGSQAATVGLIVEAFIPFQRELSVVAVRGRDGEFRSWPLTENWHVDGVLSASLAPAIVDDALAEQAFAHARRLADALDYVGVFALELFCRDGQWLANEMAPRVHNSGHWTIEGSETSQFENHIRAVLGLPLGDTRMLGHACMLNWIGEVPDRTAVLSQPTGHWHDYGKLPRSGRKVGHATLRAETTTELATQVGQVGDLLARQSQVSPIVQALR</sequence>
<dbReference type="InterPro" id="IPR003135">
    <property type="entry name" value="ATP-grasp_carboxylate-amine"/>
</dbReference>
<gene>
    <name evidence="4 5" type="primary">purK</name>
    <name evidence="7" type="ORF">DT603_10430</name>
</gene>
<evidence type="ECO:0000256" key="2">
    <source>
        <dbReference type="ARBA" id="ARBA00022755"/>
    </source>
</evidence>
<feature type="binding site" evidence="4">
    <location>
        <position position="100"/>
    </location>
    <ligand>
        <name>ATP</name>
        <dbReference type="ChEBI" id="CHEBI:30616"/>
    </ligand>
</feature>
<dbReference type="InterPro" id="IPR040686">
    <property type="entry name" value="PurK_C"/>
</dbReference>
<feature type="binding site" evidence="4">
    <location>
        <begin position="145"/>
        <end position="151"/>
    </location>
    <ligand>
        <name>ATP</name>
        <dbReference type="ChEBI" id="CHEBI:30616"/>
    </ligand>
</feature>
<comment type="caution">
    <text evidence="7">The sequence shown here is derived from an EMBL/GenBank/DDBJ whole genome shotgun (WGS) entry which is preliminary data.</text>
</comment>
<dbReference type="Gene3D" id="3.30.470.20">
    <property type="entry name" value="ATP-grasp fold, B domain"/>
    <property type="match status" value="1"/>
</dbReference>
<feature type="binding site" evidence="4">
    <location>
        <position position="210"/>
    </location>
    <ligand>
        <name>ATP</name>
        <dbReference type="ChEBI" id="CHEBI:30616"/>
    </ligand>
</feature>
<dbReference type="PANTHER" id="PTHR11609">
    <property type="entry name" value="PURINE BIOSYNTHESIS PROTEIN 6/7, PUR6/7"/>
    <property type="match status" value="1"/>
</dbReference>
<dbReference type="NCBIfam" id="TIGR01161">
    <property type="entry name" value="purK"/>
    <property type="match status" value="1"/>
</dbReference>
<dbReference type="InterPro" id="IPR011761">
    <property type="entry name" value="ATP-grasp"/>
</dbReference>